<evidence type="ECO:0000313" key="2">
    <source>
        <dbReference type="Proteomes" id="UP000076798"/>
    </source>
</evidence>
<dbReference type="EMBL" id="KV428352">
    <property type="protein sequence ID" value="KZT32320.1"/>
    <property type="molecule type" value="Genomic_DNA"/>
</dbReference>
<proteinExistence type="predicted"/>
<accession>A0A165XLM6</accession>
<dbReference type="InterPro" id="IPR035992">
    <property type="entry name" value="Ricin_B-like_lectins"/>
</dbReference>
<name>A0A165XLM6_9AGAM</name>
<dbReference type="Gene3D" id="2.80.10.50">
    <property type="match status" value="1"/>
</dbReference>
<sequence length="160" mass="17488">MAYDGLYIIVNQDSGSSILNHPKDGAQLLTSKNDAAPHVWSITNISGNNYTIVPFETSTGKAVPNVWVSASFEYVGFQPPKGDPQGFLKFASTYAEVSLEQKGNAGNLYRIKRPSTELYATATQAPVSPVTLQAARGTPDQYWYLAPYGHHPVHETNGYH</sequence>
<protein>
    <recommendedName>
        <fullName evidence="3">Ricin B lectin domain-containing protein</fullName>
    </recommendedName>
</protein>
<dbReference type="AlphaFoldDB" id="A0A165XLM6"/>
<dbReference type="Proteomes" id="UP000076798">
    <property type="component" value="Unassembled WGS sequence"/>
</dbReference>
<keyword evidence="2" id="KW-1185">Reference proteome</keyword>
<gene>
    <name evidence="1" type="ORF">SISSUDRAFT_1067027</name>
</gene>
<organism evidence="1 2">
    <name type="scientific">Sistotremastrum suecicum HHB10207 ss-3</name>
    <dbReference type="NCBI Taxonomy" id="1314776"/>
    <lineage>
        <taxon>Eukaryota</taxon>
        <taxon>Fungi</taxon>
        <taxon>Dikarya</taxon>
        <taxon>Basidiomycota</taxon>
        <taxon>Agaricomycotina</taxon>
        <taxon>Agaricomycetes</taxon>
        <taxon>Sistotremastrales</taxon>
        <taxon>Sistotremastraceae</taxon>
        <taxon>Sistotremastrum</taxon>
    </lineage>
</organism>
<evidence type="ECO:0008006" key="3">
    <source>
        <dbReference type="Google" id="ProtNLM"/>
    </source>
</evidence>
<reference evidence="1 2" key="1">
    <citation type="journal article" date="2016" name="Mol. Biol. Evol.">
        <title>Comparative Genomics of Early-Diverging Mushroom-Forming Fungi Provides Insights into the Origins of Lignocellulose Decay Capabilities.</title>
        <authorList>
            <person name="Nagy L.G."/>
            <person name="Riley R."/>
            <person name="Tritt A."/>
            <person name="Adam C."/>
            <person name="Daum C."/>
            <person name="Floudas D."/>
            <person name="Sun H."/>
            <person name="Yadav J.S."/>
            <person name="Pangilinan J."/>
            <person name="Larsson K.H."/>
            <person name="Matsuura K."/>
            <person name="Barry K."/>
            <person name="Labutti K."/>
            <person name="Kuo R."/>
            <person name="Ohm R.A."/>
            <person name="Bhattacharya S.S."/>
            <person name="Shirouzu T."/>
            <person name="Yoshinaga Y."/>
            <person name="Martin F.M."/>
            <person name="Grigoriev I.V."/>
            <person name="Hibbett D.S."/>
        </authorList>
    </citation>
    <scope>NUCLEOTIDE SEQUENCE [LARGE SCALE GENOMIC DNA]</scope>
    <source>
        <strain evidence="1 2">HHB10207 ss-3</strain>
    </source>
</reference>
<dbReference type="SUPFAM" id="SSF50370">
    <property type="entry name" value="Ricin B-like lectins"/>
    <property type="match status" value="1"/>
</dbReference>
<evidence type="ECO:0000313" key="1">
    <source>
        <dbReference type="EMBL" id="KZT32320.1"/>
    </source>
</evidence>